<dbReference type="AlphaFoldDB" id="M1DR28"/>
<proteinExistence type="predicted"/>
<reference evidence="1" key="2">
    <citation type="submission" date="2015-06" db="UniProtKB">
        <authorList>
            <consortium name="EnsemblPlants"/>
        </authorList>
    </citation>
    <scope>IDENTIFICATION</scope>
    <source>
        <strain evidence="1">DM1-3 516 R44</strain>
    </source>
</reference>
<dbReference type="Proteomes" id="UP000011115">
    <property type="component" value="Unassembled WGS sequence"/>
</dbReference>
<protein>
    <submittedName>
        <fullName evidence="1">Uncharacterized protein</fullName>
    </submittedName>
</protein>
<sequence length="92" mass="10883">MRKKKEKQGNRQVRQVQLVDFVEGDPYRILFKLKLCLAFQLAYSYIQCTNASWPASYYDADADLRFNSVVMTDLRFAKEINGGRLFWICYDL</sequence>
<dbReference type="InParanoid" id="M1DR28"/>
<dbReference type="PaxDb" id="4113-PGSC0003DMT400093013"/>
<accession>M1DR28</accession>
<organism evidence="1 2">
    <name type="scientific">Solanum tuberosum</name>
    <name type="common">Potato</name>
    <dbReference type="NCBI Taxonomy" id="4113"/>
    <lineage>
        <taxon>Eukaryota</taxon>
        <taxon>Viridiplantae</taxon>
        <taxon>Streptophyta</taxon>
        <taxon>Embryophyta</taxon>
        <taxon>Tracheophyta</taxon>
        <taxon>Spermatophyta</taxon>
        <taxon>Magnoliopsida</taxon>
        <taxon>eudicotyledons</taxon>
        <taxon>Gunneridae</taxon>
        <taxon>Pentapetalae</taxon>
        <taxon>asterids</taxon>
        <taxon>lamiids</taxon>
        <taxon>Solanales</taxon>
        <taxon>Solanaceae</taxon>
        <taxon>Solanoideae</taxon>
        <taxon>Solaneae</taxon>
        <taxon>Solanum</taxon>
    </lineage>
</organism>
<dbReference type="Gramene" id="PGSC0003DMT400093013">
    <property type="protein sequence ID" value="PGSC0003DMT400093013"/>
    <property type="gene ID" value="PGSC0003DMG400042584"/>
</dbReference>
<evidence type="ECO:0000313" key="2">
    <source>
        <dbReference type="Proteomes" id="UP000011115"/>
    </source>
</evidence>
<name>M1DR28_SOLTU</name>
<dbReference type="HOGENOM" id="CLU_2417507_0_0_1"/>
<evidence type="ECO:0000313" key="1">
    <source>
        <dbReference type="EnsemblPlants" id="PGSC0003DMT400093013"/>
    </source>
</evidence>
<reference evidence="2" key="1">
    <citation type="journal article" date="2011" name="Nature">
        <title>Genome sequence and analysis of the tuber crop potato.</title>
        <authorList>
            <consortium name="The Potato Genome Sequencing Consortium"/>
        </authorList>
    </citation>
    <scope>NUCLEOTIDE SEQUENCE [LARGE SCALE GENOMIC DNA]</scope>
    <source>
        <strain evidence="2">cv. DM1-3 516 R44</strain>
    </source>
</reference>
<dbReference type="EnsemblPlants" id="PGSC0003DMT400093013">
    <property type="protein sequence ID" value="PGSC0003DMT400093013"/>
    <property type="gene ID" value="PGSC0003DMG400042584"/>
</dbReference>
<keyword evidence="2" id="KW-1185">Reference proteome</keyword>